<sequence>MQGNTREIERHHANAKPRFGIDAPTLVLGFAFGGPALLLAAMVLTHGFPTTASSGGARSVLGAMMLTGLMMCLEAIAMTLSSRVGKRLLLRRMVASLNLRGDEQVLEVGCGRGMLLLEVAQHLPQGRATGIDLWSTRDQSGNAAAVTQRNAELAGVVERVHIDTGDMRQLPYPNASFDVVVASLAIHNLPTETDREQAVREIARVLKPGGRVALLDFRCTAAYARTLRAEGLADAHRRGPSFLMFPWVWIVRASKPTC</sequence>
<dbReference type="GO" id="GO:0008168">
    <property type="term" value="F:methyltransferase activity"/>
    <property type="evidence" value="ECO:0007669"/>
    <property type="project" value="UniProtKB-KW"/>
</dbReference>
<comment type="caution">
    <text evidence="3">The sequence shown here is derived from an EMBL/GenBank/DDBJ whole genome shotgun (WGS) entry which is preliminary data.</text>
</comment>
<evidence type="ECO:0000313" key="3">
    <source>
        <dbReference type="EMBL" id="MEY2183845.1"/>
    </source>
</evidence>
<protein>
    <submittedName>
        <fullName evidence="3">Class I SAM-dependent methyltransferase</fullName>
        <ecNumber evidence="3">2.1.1.-</ecNumber>
    </submittedName>
</protein>
<dbReference type="PANTHER" id="PTHR45277:SF1">
    <property type="entry name" value="EXPRESSED PROTEIN"/>
    <property type="match status" value="1"/>
</dbReference>
<reference evidence="3 4" key="1">
    <citation type="submission" date="2024-07" db="EMBL/GenBank/DDBJ databases">
        <title>Molecular mechanisms and environmental adaptations of flagellar loss and biofilm growth of Rhodanobacter under environmental stress.</title>
        <authorList>
            <person name="Chen M."/>
        </authorList>
    </citation>
    <scope>NUCLEOTIDE SEQUENCE [LARGE SCALE GENOMIC DNA]</scope>
    <source>
        <strain evidence="3 4">RS22</strain>
    </source>
</reference>
<proteinExistence type="predicted"/>
<evidence type="ECO:0000256" key="1">
    <source>
        <dbReference type="SAM" id="Phobius"/>
    </source>
</evidence>
<keyword evidence="3" id="KW-0489">Methyltransferase</keyword>
<gene>
    <name evidence="3" type="ORF">AB7878_15595</name>
</gene>
<organism evidence="3 4">
    <name type="scientific">Rhodanobacter humi</name>
    <dbReference type="NCBI Taxonomy" id="1888173"/>
    <lineage>
        <taxon>Bacteria</taxon>
        <taxon>Pseudomonadati</taxon>
        <taxon>Pseudomonadota</taxon>
        <taxon>Gammaproteobacteria</taxon>
        <taxon>Lysobacterales</taxon>
        <taxon>Rhodanobacteraceae</taxon>
        <taxon>Rhodanobacter</taxon>
    </lineage>
</organism>
<dbReference type="EC" id="2.1.1.-" evidence="3"/>
<dbReference type="Gene3D" id="3.40.50.150">
    <property type="entry name" value="Vaccinia Virus protein VP39"/>
    <property type="match status" value="1"/>
</dbReference>
<name>A0ABV4AVC0_9GAMM</name>
<dbReference type="SUPFAM" id="SSF53335">
    <property type="entry name" value="S-adenosyl-L-methionine-dependent methyltransferases"/>
    <property type="match status" value="1"/>
</dbReference>
<dbReference type="Proteomes" id="UP001562159">
    <property type="component" value="Unassembled WGS sequence"/>
</dbReference>
<feature type="domain" description="Methyltransferase type 11" evidence="2">
    <location>
        <begin position="106"/>
        <end position="213"/>
    </location>
</feature>
<evidence type="ECO:0000313" key="4">
    <source>
        <dbReference type="Proteomes" id="UP001562159"/>
    </source>
</evidence>
<dbReference type="CDD" id="cd02440">
    <property type="entry name" value="AdoMet_MTases"/>
    <property type="match status" value="1"/>
</dbReference>
<dbReference type="InterPro" id="IPR029063">
    <property type="entry name" value="SAM-dependent_MTases_sf"/>
</dbReference>
<dbReference type="PANTHER" id="PTHR45277">
    <property type="entry name" value="EXPRESSED PROTEIN"/>
    <property type="match status" value="1"/>
</dbReference>
<feature type="transmembrane region" description="Helical" evidence="1">
    <location>
        <begin position="60"/>
        <end position="82"/>
    </location>
</feature>
<dbReference type="EMBL" id="JBGBPY010000001">
    <property type="protein sequence ID" value="MEY2183845.1"/>
    <property type="molecule type" value="Genomic_DNA"/>
</dbReference>
<dbReference type="Pfam" id="PF08241">
    <property type="entry name" value="Methyltransf_11"/>
    <property type="match status" value="1"/>
</dbReference>
<evidence type="ECO:0000259" key="2">
    <source>
        <dbReference type="Pfam" id="PF08241"/>
    </source>
</evidence>
<dbReference type="InterPro" id="IPR013216">
    <property type="entry name" value="Methyltransf_11"/>
</dbReference>
<accession>A0ABV4AVC0</accession>
<keyword evidence="4" id="KW-1185">Reference proteome</keyword>
<dbReference type="GO" id="GO:0032259">
    <property type="term" value="P:methylation"/>
    <property type="evidence" value="ECO:0007669"/>
    <property type="project" value="UniProtKB-KW"/>
</dbReference>
<feature type="transmembrane region" description="Helical" evidence="1">
    <location>
        <begin position="26"/>
        <end position="48"/>
    </location>
</feature>
<keyword evidence="1" id="KW-0812">Transmembrane</keyword>
<keyword evidence="3" id="KW-0808">Transferase</keyword>
<keyword evidence="1" id="KW-0472">Membrane</keyword>
<keyword evidence="1" id="KW-1133">Transmembrane helix</keyword>